<evidence type="ECO:0000313" key="5">
    <source>
        <dbReference type="Proteomes" id="UP000565468"/>
    </source>
</evidence>
<reference evidence="4 5" key="1">
    <citation type="submission" date="2020-04" db="EMBL/GenBank/DDBJ databases">
        <title>Paenibacillus algicola sp. nov., a novel marine bacterium producing alginate lyase.</title>
        <authorList>
            <person name="Huang H."/>
        </authorList>
    </citation>
    <scope>NUCLEOTIDE SEQUENCE [LARGE SCALE GENOMIC DNA]</scope>
    <source>
        <strain evidence="4 5">L7-75</strain>
    </source>
</reference>
<dbReference type="InterPro" id="IPR016181">
    <property type="entry name" value="Acyl_CoA_acyltransferase"/>
</dbReference>
<dbReference type="SUPFAM" id="SSF55729">
    <property type="entry name" value="Acyl-CoA N-acyltransferases (Nat)"/>
    <property type="match status" value="1"/>
</dbReference>
<comment type="caution">
    <text evidence="4">The sequence shown here is derived from an EMBL/GenBank/DDBJ whole genome shotgun (WGS) entry which is preliminary data.</text>
</comment>
<evidence type="ECO:0000313" key="4">
    <source>
        <dbReference type="EMBL" id="NMO97694.1"/>
    </source>
</evidence>
<feature type="domain" description="N-acetyltransferase" evidence="3">
    <location>
        <begin position="97"/>
        <end position="246"/>
    </location>
</feature>
<dbReference type="CDD" id="cd04301">
    <property type="entry name" value="NAT_SF"/>
    <property type="match status" value="1"/>
</dbReference>
<dbReference type="InterPro" id="IPR000182">
    <property type="entry name" value="GNAT_dom"/>
</dbReference>
<dbReference type="PROSITE" id="PS51186">
    <property type="entry name" value="GNAT"/>
    <property type="match status" value="1"/>
</dbReference>
<evidence type="ECO:0000259" key="3">
    <source>
        <dbReference type="PROSITE" id="PS51186"/>
    </source>
</evidence>
<keyword evidence="1 4" id="KW-0808">Transferase</keyword>
<evidence type="ECO:0000256" key="1">
    <source>
        <dbReference type="ARBA" id="ARBA00022679"/>
    </source>
</evidence>
<dbReference type="InterPro" id="IPR050680">
    <property type="entry name" value="YpeA/RimI_acetyltransf"/>
</dbReference>
<dbReference type="Proteomes" id="UP000565468">
    <property type="component" value="Unassembled WGS sequence"/>
</dbReference>
<dbReference type="Gene3D" id="3.40.630.30">
    <property type="match status" value="1"/>
</dbReference>
<evidence type="ECO:0000256" key="2">
    <source>
        <dbReference type="ARBA" id="ARBA00023315"/>
    </source>
</evidence>
<dbReference type="EMBL" id="JABBPN010000021">
    <property type="protein sequence ID" value="NMO97694.1"/>
    <property type="molecule type" value="Genomic_DNA"/>
</dbReference>
<gene>
    <name evidence="4" type="ORF">HII30_18175</name>
</gene>
<dbReference type="InterPro" id="IPR056935">
    <property type="entry name" value="Rv0428c-like_C"/>
</dbReference>
<protein>
    <submittedName>
        <fullName evidence="4">GNAT family N-acetyltransferase</fullName>
    </submittedName>
</protein>
<dbReference type="Pfam" id="PF24553">
    <property type="entry name" value="Rv0428c_C"/>
    <property type="match status" value="1"/>
</dbReference>
<proteinExistence type="predicted"/>
<dbReference type="PANTHER" id="PTHR43420:SF44">
    <property type="entry name" value="ACETYLTRANSFERASE YPEA"/>
    <property type="match status" value="1"/>
</dbReference>
<keyword evidence="2" id="KW-0012">Acyltransferase</keyword>
<dbReference type="RefSeq" id="WP_169506469.1">
    <property type="nucleotide sequence ID" value="NZ_JABBPN010000021.1"/>
</dbReference>
<name>A0A848ME64_PAELE</name>
<dbReference type="PANTHER" id="PTHR43420">
    <property type="entry name" value="ACETYLTRANSFERASE"/>
    <property type="match status" value="1"/>
</dbReference>
<dbReference type="GO" id="GO:0016747">
    <property type="term" value="F:acyltransferase activity, transferring groups other than amino-acyl groups"/>
    <property type="evidence" value="ECO:0007669"/>
    <property type="project" value="InterPro"/>
</dbReference>
<accession>A0A848ME64</accession>
<organism evidence="4 5">
    <name type="scientific">Paenibacillus lemnae</name>
    <dbReference type="NCBI Taxonomy" id="1330551"/>
    <lineage>
        <taxon>Bacteria</taxon>
        <taxon>Bacillati</taxon>
        <taxon>Bacillota</taxon>
        <taxon>Bacilli</taxon>
        <taxon>Bacillales</taxon>
        <taxon>Paenibacillaceae</taxon>
        <taxon>Paenibacillus</taxon>
    </lineage>
</organism>
<sequence length="246" mass="28557">MYKNIEEMTLNAWPSLQTMVLDGWLLRFANGYTKRANSIQPIYTGTENFNRKIDLCEEMYAEKGLRTIFKITPYTFPISLDEQLEKRNYEVIEPSSVLVKKLTNLEKPAIHSISISEEVTSEWLDTYCKFSNLDNEKAYIHKAIINNIITRKVFVILYIEGLPAACGLGVVNGDYVGLYDIVTSEHHRRKGYGKQMILHILQWAQRQGISNGYLQVVKNNMTAIKLYKSLGYSEIYDYWYRVKPIT</sequence>
<keyword evidence="5" id="KW-1185">Reference proteome</keyword>
<dbReference type="AlphaFoldDB" id="A0A848ME64"/>